<evidence type="ECO:0000313" key="1">
    <source>
        <dbReference type="EMBL" id="JAD30940.1"/>
    </source>
</evidence>
<dbReference type="EMBL" id="GBRH01266955">
    <property type="protein sequence ID" value="JAD30940.1"/>
    <property type="molecule type" value="Transcribed_RNA"/>
</dbReference>
<sequence length="28" mass="3123">MLSAEIFCLLEGSLIRFTARMLCCGLQC</sequence>
<accession>A0A0A8Z2G1</accession>
<proteinExistence type="predicted"/>
<dbReference type="AlphaFoldDB" id="A0A0A8Z2G1"/>
<reference evidence="1" key="2">
    <citation type="journal article" date="2015" name="Data Brief">
        <title>Shoot transcriptome of the giant reed, Arundo donax.</title>
        <authorList>
            <person name="Barrero R.A."/>
            <person name="Guerrero F.D."/>
            <person name="Moolhuijzen P."/>
            <person name="Goolsby J.A."/>
            <person name="Tidwell J."/>
            <person name="Bellgard S.E."/>
            <person name="Bellgard M.I."/>
        </authorList>
    </citation>
    <scope>NUCLEOTIDE SEQUENCE</scope>
    <source>
        <tissue evidence="1">Shoot tissue taken approximately 20 cm above the soil surface</tissue>
    </source>
</reference>
<organism evidence="1">
    <name type="scientific">Arundo donax</name>
    <name type="common">Giant reed</name>
    <name type="synonym">Donax arundinaceus</name>
    <dbReference type="NCBI Taxonomy" id="35708"/>
    <lineage>
        <taxon>Eukaryota</taxon>
        <taxon>Viridiplantae</taxon>
        <taxon>Streptophyta</taxon>
        <taxon>Embryophyta</taxon>
        <taxon>Tracheophyta</taxon>
        <taxon>Spermatophyta</taxon>
        <taxon>Magnoliopsida</taxon>
        <taxon>Liliopsida</taxon>
        <taxon>Poales</taxon>
        <taxon>Poaceae</taxon>
        <taxon>PACMAD clade</taxon>
        <taxon>Arundinoideae</taxon>
        <taxon>Arundineae</taxon>
        <taxon>Arundo</taxon>
    </lineage>
</organism>
<name>A0A0A8Z2G1_ARUDO</name>
<protein>
    <submittedName>
        <fullName evidence="1">Uncharacterized protein</fullName>
    </submittedName>
</protein>
<reference evidence="1" key="1">
    <citation type="submission" date="2014-09" db="EMBL/GenBank/DDBJ databases">
        <authorList>
            <person name="Magalhaes I.L.F."/>
            <person name="Oliveira U."/>
            <person name="Santos F.R."/>
            <person name="Vidigal T.H.D.A."/>
            <person name="Brescovit A.D."/>
            <person name="Santos A.J."/>
        </authorList>
    </citation>
    <scope>NUCLEOTIDE SEQUENCE</scope>
    <source>
        <tissue evidence="1">Shoot tissue taken approximately 20 cm above the soil surface</tissue>
    </source>
</reference>